<evidence type="ECO:0000313" key="13">
    <source>
        <dbReference type="Proteomes" id="UP000006352"/>
    </source>
</evidence>
<protein>
    <submittedName>
        <fullName evidence="12">Uncharacterized protein</fullName>
    </submittedName>
</protein>
<organism evidence="12 13">
    <name type="scientific">Fibroporia radiculosa</name>
    <dbReference type="NCBI Taxonomy" id="599839"/>
    <lineage>
        <taxon>Eukaryota</taxon>
        <taxon>Fungi</taxon>
        <taxon>Dikarya</taxon>
        <taxon>Basidiomycota</taxon>
        <taxon>Agaricomycotina</taxon>
        <taxon>Agaricomycetes</taxon>
        <taxon>Polyporales</taxon>
        <taxon>Fibroporiaceae</taxon>
        <taxon>Fibroporia</taxon>
    </lineage>
</organism>
<dbReference type="SUPFAM" id="SSF52540">
    <property type="entry name" value="P-loop containing nucleoside triphosphate hydrolases"/>
    <property type="match status" value="1"/>
</dbReference>
<dbReference type="InParanoid" id="J4GVI6"/>
<keyword evidence="3" id="KW-1003">Cell membrane</keyword>
<evidence type="ECO:0000256" key="7">
    <source>
        <dbReference type="ARBA" id="ARBA00023136"/>
    </source>
</evidence>
<keyword evidence="6" id="KW-0342">GTP-binding</keyword>
<dbReference type="GO" id="GO:0007264">
    <property type="term" value="P:small GTPase-mediated signal transduction"/>
    <property type="evidence" value="ECO:0007669"/>
    <property type="project" value="InterPro"/>
</dbReference>
<dbReference type="InterPro" id="IPR001806">
    <property type="entry name" value="Small_GTPase"/>
</dbReference>
<dbReference type="RefSeq" id="XP_012184793.1">
    <property type="nucleotide sequence ID" value="XM_012329403.1"/>
</dbReference>
<evidence type="ECO:0000256" key="4">
    <source>
        <dbReference type="ARBA" id="ARBA00022481"/>
    </source>
</evidence>
<dbReference type="PROSITE" id="PS51421">
    <property type="entry name" value="RAS"/>
    <property type="match status" value="1"/>
</dbReference>
<dbReference type="Proteomes" id="UP000006352">
    <property type="component" value="Unassembled WGS sequence"/>
</dbReference>
<keyword evidence="7 11" id="KW-0472">Membrane</keyword>
<sequence>MSEIRRKLVIVGDGACGKTCLLIVFSKGTFPEVYVPTVFENYVADVEVDGKHVELALWDTAGQEDYDRLRPLSYPDSHVILICFAVDSPDSLDNVQEKWISEVMHFCAGLPIILVGLKKDLRRDPRTIEELRKTSQRPVTPEEGMAVQQKIGAKHYLECSAKTAIGTRCSGFATGTHLFCVARVNTASKSAMPPYTISARLAQSSPSISVEKGAYRMRAPPVRSPSKLRRGARYRDPAPSSYEKQMAILVVFLISATISCFCAAYYLFTTRWDSRALPFVHGNASDNSSVSLSGPQAVQFDFDPLNSGRAAAPVSMDYDSGEKFMAYLPHSGFHNQRIAFENALVLSRLFNRTLLVPPVRLGNRPLYYLPFDELRDSIENSSKAGFDSCDAMSETVSNTSPECAGDPDFTYVPWEWLVNLTQIKSEQKLLQCWDLTDTWLDDQLDIRSEDTFALKDLSRNQYSFLDFKPSPRPLSRKYLEPLQISSLATRPERLLFLGTLFGSSRLHLRDARNYSLRKRIRQSMAFTNPVLTDIASSIQHALGHQYLSVHVRLGDGLFQANGPANIRLTWWKLLHSVLELSLADTLALERKLFSGESDPADSSLAPPRIPLDIPTLRAPHPRLPPLPMRPAPPLACSGRLHTAPSLQVLNTPLFVATDVGDPRADPLLSRFLRTFPCTFFLSDFPTATSVLDSLESEYDDAKLKPFLMPFLDAMIAARAWQVVGTEQSTFSAFVQDVLWRTYHGFEIVQRG</sequence>
<dbReference type="CDD" id="cd01870">
    <property type="entry name" value="RhoA_like"/>
    <property type="match status" value="1"/>
</dbReference>
<name>J4GVI6_9APHY</name>
<evidence type="ECO:0000256" key="6">
    <source>
        <dbReference type="ARBA" id="ARBA00023134"/>
    </source>
</evidence>
<keyword evidence="8" id="KW-0449">Lipoprotein</keyword>
<dbReference type="EMBL" id="HE797194">
    <property type="protein sequence ID" value="CCM05510.1"/>
    <property type="molecule type" value="Genomic_DNA"/>
</dbReference>
<evidence type="ECO:0000256" key="9">
    <source>
        <dbReference type="ARBA" id="ARBA00023289"/>
    </source>
</evidence>
<evidence type="ECO:0000256" key="2">
    <source>
        <dbReference type="ARBA" id="ARBA00010142"/>
    </source>
</evidence>
<feature type="region of interest" description="Disordered" evidence="10">
    <location>
        <begin position="219"/>
        <end position="238"/>
    </location>
</feature>
<dbReference type="NCBIfam" id="TIGR00231">
    <property type="entry name" value="small_GTP"/>
    <property type="match status" value="1"/>
</dbReference>
<evidence type="ECO:0000256" key="5">
    <source>
        <dbReference type="ARBA" id="ARBA00022741"/>
    </source>
</evidence>
<dbReference type="PRINTS" id="PR00449">
    <property type="entry name" value="RASTRNSFRMNG"/>
</dbReference>
<dbReference type="InterPro" id="IPR005225">
    <property type="entry name" value="Small_GTP-bd"/>
</dbReference>
<dbReference type="Gene3D" id="3.40.50.11350">
    <property type="match status" value="1"/>
</dbReference>
<evidence type="ECO:0000313" key="12">
    <source>
        <dbReference type="EMBL" id="CCM05510.1"/>
    </source>
</evidence>
<dbReference type="Gene3D" id="3.40.50.300">
    <property type="entry name" value="P-loop containing nucleotide triphosphate hydrolases"/>
    <property type="match status" value="1"/>
</dbReference>
<dbReference type="STRING" id="599839.J4GVI6"/>
<dbReference type="GeneID" id="24100421"/>
<keyword evidence="4" id="KW-0488">Methylation</keyword>
<evidence type="ECO:0000256" key="10">
    <source>
        <dbReference type="SAM" id="MobiDB-lite"/>
    </source>
</evidence>
<dbReference type="GO" id="GO:0005525">
    <property type="term" value="F:GTP binding"/>
    <property type="evidence" value="ECO:0007669"/>
    <property type="project" value="UniProtKB-KW"/>
</dbReference>
<evidence type="ECO:0000256" key="1">
    <source>
        <dbReference type="ARBA" id="ARBA00004193"/>
    </source>
</evidence>
<dbReference type="OrthoDB" id="1882547at2759"/>
<dbReference type="SMART" id="SM00175">
    <property type="entry name" value="RAB"/>
    <property type="match status" value="1"/>
</dbReference>
<evidence type="ECO:0000256" key="3">
    <source>
        <dbReference type="ARBA" id="ARBA00022475"/>
    </source>
</evidence>
<dbReference type="GO" id="GO:0005886">
    <property type="term" value="C:plasma membrane"/>
    <property type="evidence" value="ECO:0007669"/>
    <property type="project" value="UniProtKB-SubCell"/>
</dbReference>
<comment type="subcellular location">
    <subcellularLocation>
        <location evidence="1">Cell membrane</location>
        <topology evidence="1">Lipid-anchor</topology>
    </subcellularLocation>
</comment>
<dbReference type="SMART" id="SM00174">
    <property type="entry name" value="RHO"/>
    <property type="match status" value="1"/>
</dbReference>
<dbReference type="AlphaFoldDB" id="J4GVI6"/>
<keyword evidence="9" id="KW-0636">Prenylation</keyword>
<keyword evidence="5" id="KW-0547">Nucleotide-binding</keyword>
<dbReference type="InterPro" id="IPR027417">
    <property type="entry name" value="P-loop_NTPase"/>
</dbReference>
<dbReference type="PANTHER" id="PTHR24072">
    <property type="entry name" value="RHO FAMILY GTPASE"/>
    <property type="match status" value="1"/>
</dbReference>
<accession>J4GVI6</accession>
<keyword evidence="11" id="KW-0812">Transmembrane</keyword>
<feature type="transmembrane region" description="Helical" evidence="11">
    <location>
        <begin position="247"/>
        <end position="268"/>
    </location>
</feature>
<gene>
    <name evidence="12" type="ORF">FIBRA_07733</name>
</gene>
<dbReference type="Pfam" id="PF00071">
    <property type="entry name" value="Ras"/>
    <property type="match status" value="1"/>
</dbReference>
<keyword evidence="11" id="KW-1133">Transmembrane helix</keyword>
<proteinExistence type="inferred from homology"/>
<dbReference type="SMART" id="SM00173">
    <property type="entry name" value="RAS"/>
    <property type="match status" value="1"/>
</dbReference>
<dbReference type="PROSITE" id="PS51419">
    <property type="entry name" value="RAB"/>
    <property type="match status" value="1"/>
</dbReference>
<reference evidence="12 13" key="1">
    <citation type="journal article" date="2012" name="Appl. Environ. Microbiol.">
        <title>Short-read sequencing for genomic analysis of the brown rot fungus Fibroporia radiculosa.</title>
        <authorList>
            <person name="Tang J.D."/>
            <person name="Perkins A.D."/>
            <person name="Sonstegard T.S."/>
            <person name="Schroeder S.G."/>
            <person name="Burgess S.C."/>
            <person name="Diehl S.V."/>
        </authorList>
    </citation>
    <scope>NUCLEOTIDE SEQUENCE [LARGE SCALE GENOMIC DNA]</scope>
    <source>
        <strain evidence="12 13">TFFH 294</strain>
    </source>
</reference>
<dbReference type="GO" id="GO:0003924">
    <property type="term" value="F:GTPase activity"/>
    <property type="evidence" value="ECO:0007669"/>
    <property type="project" value="InterPro"/>
</dbReference>
<dbReference type="FunFam" id="3.40.50.300:FF:000329">
    <property type="entry name" value="GTP-binding protein rhoA"/>
    <property type="match status" value="1"/>
</dbReference>
<dbReference type="PROSITE" id="PS51420">
    <property type="entry name" value="RHO"/>
    <property type="match status" value="1"/>
</dbReference>
<evidence type="ECO:0000256" key="11">
    <source>
        <dbReference type="SAM" id="Phobius"/>
    </source>
</evidence>
<dbReference type="HOGENOM" id="CLU_021646_2_0_1"/>
<dbReference type="SMART" id="SM00176">
    <property type="entry name" value="RAN"/>
    <property type="match status" value="1"/>
</dbReference>
<comment type="similarity">
    <text evidence="2">Belongs to the small GTPase superfamily. Rho family.</text>
</comment>
<dbReference type="InterPro" id="IPR003578">
    <property type="entry name" value="Small_GTPase_Rho"/>
</dbReference>
<evidence type="ECO:0000256" key="8">
    <source>
        <dbReference type="ARBA" id="ARBA00023288"/>
    </source>
</evidence>
<keyword evidence="13" id="KW-1185">Reference proteome</keyword>